<reference evidence="1" key="1">
    <citation type="submission" date="2023-07" db="EMBL/GenBank/DDBJ databases">
        <title>Sorghum-associated microbial communities from plants grown in Nebraska, USA.</title>
        <authorList>
            <person name="Schachtman D."/>
        </authorList>
    </citation>
    <scope>NUCLEOTIDE SEQUENCE</scope>
    <source>
        <strain evidence="1">BE80</strain>
    </source>
</reference>
<evidence type="ECO:0000313" key="1">
    <source>
        <dbReference type="EMBL" id="MDR6725938.1"/>
    </source>
</evidence>
<protein>
    <submittedName>
        <fullName evidence="1">Uncharacterized protein</fullName>
    </submittedName>
</protein>
<accession>A0AAP5H716</accession>
<name>A0AAP5H716_PAEAM</name>
<comment type="caution">
    <text evidence="1">The sequence shown here is derived from an EMBL/GenBank/DDBJ whole genome shotgun (WGS) entry which is preliminary data.</text>
</comment>
<evidence type="ECO:0000313" key="2">
    <source>
        <dbReference type="Proteomes" id="UP001254832"/>
    </source>
</evidence>
<dbReference type="EMBL" id="JAVDTR010000014">
    <property type="protein sequence ID" value="MDR6725938.1"/>
    <property type="molecule type" value="Genomic_DNA"/>
</dbReference>
<organism evidence="1 2">
    <name type="scientific">Paenibacillus amylolyticus</name>
    <dbReference type="NCBI Taxonomy" id="1451"/>
    <lineage>
        <taxon>Bacteria</taxon>
        <taxon>Bacillati</taxon>
        <taxon>Bacillota</taxon>
        <taxon>Bacilli</taxon>
        <taxon>Bacillales</taxon>
        <taxon>Paenibacillaceae</taxon>
        <taxon>Paenibacillus</taxon>
    </lineage>
</organism>
<dbReference type="AlphaFoldDB" id="A0AAP5H716"/>
<dbReference type="Proteomes" id="UP001254832">
    <property type="component" value="Unassembled WGS sequence"/>
</dbReference>
<sequence length="60" mass="6923">MNRSNVKSYRYRVGKNQYIVIQIHQTAKGYAESGNVLASNAVNVQIIKEKKKGRRSSRKR</sequence>
<gene>
    <name evidence="1" type="ORF">J2W91_004443</name>
</gene>
<proteinExistence type="predicted"/>